<dbReference type="InterPro" id="IPR039261">
    <property type="entry name" value="FNR_nucleotide-bd"/>
</dbReference>
<accession>A0ABS8PFX6</accession>
<gene>
    <name evidence="2" type="ORF">LQ327_27695</name>
</gene>
<feature type="domain" description="FAD-binding FR-type" evidence="1">
    <location>
        <begin position="13"/>
        <end position="138"/>
    </location>
</feature>
<dbReference type="Pfam" id="PF04954">
    <property type="entry name" value="SIP"/>
    <property type="match status" value="1"/>
</dbReference>
<evidence type="ECO:0000259" key="1">
    <source>
        <dbReference type="PROSITE" id="PS51384"/>
    </source>
</evidence>
<dbReference type="Pfam" id="PF08021">
    <property type="entry name" value="FAD_binding_9"/>
    <property type="match status" value="1"/>
</dbReference>
<dbReference type="Proteomes" id="UP001199469">
    <property type="component" value="Unassembled WGS sequence"/>
</dbReference>
<dbReference type="PANTHER" id="PTHR30157">
    <property type="entry name" value="FERRIC REDUCTASE, NADPH-DEPENDENT"/>
    <property type="match status" value="1"/>
</dbReference>
<dbReference type="InterPro" id="IPR039374">
    <property type="entry name" value="SIP_fam"/>
</dbReference>
<name>A0ABS8PFX6_9PSEU</name>
<dbReference type="RefSeq" id="WP_230739036.1">
    <property type="nucleotide sequence ID" value="NZ_JAJNDB010000007.1"/>
</dbReference>
<proteinExistence type="predicted"/>
<dbReference type="CDD" id="cd06193">
    <property type="entry name" value="siderophore_interacting"/>
    <property type="match status" value="1"/>
</dbReference>
<protein>
    <submittedName>
        <fullName evidence="2">Siderophore-interacting protein</fullName>
    </submittedName>
</protein>
<dbReference type="InterPro" id="IPR013113">
    <property type="entry name" value="SIP_FAD-bd"/>
</dbReference>
<dbReference type="InterPro" id="IPR017938">
    <property type="entry name" value="Riboflavin_synthase-like_b-brl"/>
</dbReference>
<dbReference type="Gene3D" id="3.40.50.80">
    <property type="entry name" value="Nucleotide-binding domain of ferredoxin-NADP reductase (FNR) module"/>
    <property type="match status" value="1"/>
</dbReference>
<comment type="caution">
    <text evidence="2">The sequence shown here is derived from an EMBL/GenBank/DDBJ whole genome shotgun (WGS) entry which is preliminary data.</text>
</comment>
<dbReference type="EMBL" id="JAJNDB010000007">
    <property type="protein sequence ID" value="MCD2197161.1"/>
    <property type="molecule type" value="Genomic_DNA"/>
</dbReference>
<dbReference type="Gene3D" id="2.40.30.10">
    <property type="entry name" value="Translation factors"/>
    <property type="match status" value="1"/>
</dbReference>
<dbReference type="PANTHER" id="PTHR30157:SF0">
    <property type="entry name" value="NADPH-DEPENDENT FERRIC-CHELATE REDUCTASE"/>
    <property type="match status" value="1"/>
</dbReference>
<dbReference type="PROSITE" id="PS51384">
    <property type="entry name" value="FAD_FR"/>
    <property type="match status" value="1"/>
</dbReference>
<evidence type="ECO:0000313" key="2">
    <source>
        <dbReference type="EMBL" id="MCD2197161.1"/>
    </source>
</evidence>
<dbReference type="SUPFAM" id="SSF63380">
    <property type="entry name" value="Riboflavin synthase domain-like"/>
    <property type="match status" value="1"/>
</dbReference>
<dbReference type="InterPro" id="IPR017927">
    <property type="entry name" value="FAD-bd_FR_type"/>
</dbReference>
<dbReference type="InterPro" id="IPR007037">
    <property type="entry name" value="SIP_rossman_dom"/>
</dbReference>
<organism evidence="2 3">
    <name type="scientific">Actinomycetospora endophytica</name>
    <dbReference type="NCBI Taxonomy" id="2291215"/>
    <lineage>
        <taxon>Bacteria</taxon>
        <taxon>Bacillati</taxon>
        <taxon>Actinomycetota</taxon>
        <taxon>Actinomycetes</taxon>
        <taxon>Pseudonocardiales</taxon>
        <taxon>Pseudonocardiaceae</taxon>
        <taxon>Actinomycetospora</taxon>
    </lineage>
</organism>
<reference evidence="2 3" key="1">
    <citation type="submission" date="2021-11" db="EMBL/GenBank/DDBJ databases">
        <title>Draft genome sequence of Actinomycetospora sp. SF1 isolated from the rhizosphere soil.</title>
        <authorList>
            <person name="Duangmal K."/>
            <person name="Chantavorakit T."/>
        </authorList>
    </citation>
    <scope>NUCLEOTIDE SEQUENCE [LARGE SCALE GENOMIC DNA]</scope>
    <source>
        <strain evidence="2 3">TBRC 5722</strain>
    </source>
</reference>
<keyword evidence="3" id="KW-1185">Reference proteome</keyword>
<evidence type="ECO:0000313" key="3">
    <source>
        <dbReference type="Proteomes" id="UP001199469"/>
    </source>
</evidence>
<sequence>MASPTAPATKRGGSGHRLTVLRSERLTPHLVRIVLGGPGVAGVTDNGYTDRYVKLAFRRPGVDYPEPFDVGAVRETMPRSDWPIMRTYTVRSLDHAAGEMVIDFVVHGDTGVAGPWALAAQPGDELVLQGPGGAYSPAGDADAHVMIGDEAALPAIAAACERVAPGTPVHAFVEVDGPDDELTLDCPGDLTVRWAHREAGEDVVAAVRDAAWPAGRVQAFVHGETSQVRALRSHLLEERGLERELLSISGYWRRGLDEEAFQADKRAGNGVAA</sequence>